<comment type="catalytic activity">
    <reaction evidence="8">
        <text>(7R,8S)-7,8-diammoniononanoate + CO2 + ATP = (4R,5S)-dethiobiotin + ADP + phosphate + 3 H(+)</text>
        <dbReference type="Rhea" id="RHEA:15805"/>
        <dbReference type="ChEBI" id="CHEBI:15378"/>
        <dbReference type="ChEBI" id="CHEBI:16526"/>
        <dbReference type="ChEBI" id="CHEBI:30616"/>
        <dbReference type="ChEBI" id="CHEBI:43474"/>
        <dbReference type="ChEBI" id="CHEBI:149469"/>
        <dbReference type="ChEBI" id="CHEBI:149473"/>
        <dbReference type="ChEBI" id="CHEBI:456216"/>
        <dbReference type="EC" id="6.3.3.3"/>
    </reaction>
</comment>
<comment type="subcellular location">
    <subcellularLocation>
        <location evidence="8">Cytoplasm</location>
    </subcellularLocation>
</comment>
<evidence type="ECO:0000256" key="8">
    <source>
        <dbReference type="HAMAP-Rule" id="MF_00336"/>
    </source>
</evidence>
<evidence type="ECO:0000256" key="2">
    <source>
        <dbReference type="ARBA" id="ARBA00022598"/>
    </source>
</evidence>
<keyword evidence="10" id="KW-1185">Reference proteome</keyword>
<keyword evidence="1 8" id="KW-0963">Cytoplasm</keyword>
<dbReference type="InterPro" id="IPR004472">
    <property type="entry name" value="DTB_synth_BioD"/>
</dbReference>
<dbReference type="PANTHER" id="PTHR43210">
    <property type="entry name" value="DETHIOBIOTIN SYNTHETASE"/>
    <property type="match status" value="1"/>
</dbReference>
<keyword evidence="2 8" id="KW-0436">Ligase</keyword>
<evidence type="ECO:0000313" key="10">
    <source>
        <dbReference type="Proteomes" id="UP000490980"/>
    </source>
</evidence>
<feature type="binding site" evidence="8">
    <location>
        <position position="42"/>
    </location>
    <ligand>
        <name>substrate</name>
    </ligand>
</feature>
<dbReference type="RefSeq" id="WP_166950136.1">
    <property type="nucleotide sequence ID" value="NZ_JAARLZ010000009.1"/>
</dbReference>
<feature type="binding site" evidence="8">
    <location>
        <begin position="13"/>
        <end position="18"/>
    </location>
    <ligand>
        <name>ATP</name>
        <dbReference type="ChEBI" id="CHEBI:30616"/>
    </ligand>
</feature>
<dbReference type="GO" id="GO:0009102">
    <property type="term" value="P:biotin biosynthetic process"/>
    <property type="evidence" value="ECO:0007669"/>
    <property type="project" value="UniProtKB-UniRule"/>
</dbReference>
<dbReference type="Gene3D" id="3.40.50.300">
    <property type="entry name" value="P-loop containing nucleotide triphosphate hydrolases"/>
    <property type="match status" value="1"/>
</dbReference>
<keyword evidence="3 8" id="KW-0479">Metal-binding</keyword>
<dbReference type="NCBIfam" id="TIGR00347">
    <property type="entry name" value="bioD"/>
    <property type="match status" value="1"/>
</dbReference>
<feature type="active site" evidence="8">
    <location>
        <position position="38"/>
    </location>
</feature>
<dbReference type="GO" id="GO:0005524">
    <property type="term" value="F:ATP binding"/>
    <property type="evidence" value="ECO:0007669"/>
    <property type="project" value="UniProtKB-UniRule"/>
</dbReference>
<evidence type="ECO:0000256" key="4">
    <source>
        <dbReference type="ARBA" id="ARBA00022741"/>
    </source>
</evidence>
<feature type="binding site" evidence="8">
    <location>
        <begin position="116"/>
        <end position="119"/>
    </location>
    <ligand>
        <name>ATP</name>
        <dbReference type="ChEBI" id="CHEBI:30616"/>
    </ligand>
</feature>
<evidence type="ECO:0000256" key="3">
    <source>
        <dbReference type="ARBA" id="ARBA00022723"/>
    </source>
</evidence>
<feature type="binding site" evidence="8">
    <location>
        <position position="55"/>
    </location>
    <ligand>
        <name>ATP</name>
        <dbReference type="ChEBI" id="CHEBI:30616"/>
    </ligand>
</feature>
<dbReference type="Pfam" id="PF13500">
    <property type="entry name" value="AAA_26"/>
    <property type="match status" value="1"/>
</dbReference>
<feature type="binding site" evidence="8">
    <location>
        <position position="55"/>
    </location>
    <ligand>
        <name>Mg(2+)</name>
        <dbReference type="ChEBI" id="CHEBI:18420"/>
    </ligand>
</feature>
<dbReference type="PIRSF" id="PIRSF006755">
    <property type="entry name" value="DTB_synth"/>
    <property type="match status" value="1"/>
</dbReference>
<dbReference type="EMBL" id="JAARLZ010000009">
    <property type="protein sequence ID" value="NII07883.1"/>
    <property type="molecule type" value="Genomic_DNA"/>
</dbReference>
<keyword evidence="5 8" id="KW-0093">Biotin biosynthesis</keyword>
<dbReference type="InterPro" id="IPR027417">
    <property type="entry name" value="P-loop_NTPase"/>
</dbReference>
<keyword evidence="4 8" id="KW-0547">Nucleotide-binding</keyword>
<evidence type="ECO:0000256" key="1">
    <source>
        <dbReference type="ARBA" id="ARBA00022490"/>
    </source>
</evidence>
<name>A0A7X5UCU8_9GAMM</name>
<feature type="binding site" evidence="8">
    <location>
        <position position="116"/>
    </location>
    <ligand>
        <name>Mg(2+)</name>
        <dbReference type="ChEBI" id="CHEBI:18420"/>
    </ligand>
</feature>
<organism evidence="9 10">
    <name type="scientific">Luteibacter anthropi</name>
    <dbReference type="NCBI Taxonomy" id="564369"/>
    <lineage>
        <taxon>Bacteria</taxon>
        <taxon>Pseudomonadati</taxon>
        <taxon>Pseudomonadota</taxon>
        <taxon>Gammaproteobacteria</taxon>
        <taxon>Lysobacterales</taxon>
        <taxon>Rhodanobacteraceae</taxon>
        <taxon>Luteibacter</taxon>
    </lineage>
</organism>
<protein>
    <recommendedName>
        <fullName evidence="8">ATP-dependent dethiobiotin synthetase BioD</fullName>
        <ecNumber evidence="8">6.3.3.3</ecNumber>
    </recommendedName>
    <alternativeName>
        <fullName evidence="8">DTB synthetase</fullName>
        <shortName evidence="8">DTBS</shortName>
    </alternativeName>
    <alternativeName>
        <fullName evidence="8">Dethiobiotin synthase</fullName>
    </alternativeName>
</protein>
<comment type="caution">
    <text evidence="9">The sequence shown here is derived from an EMBL/GenBank/DDBJ whole genome shotgun (WGS) entry which is preliminary data.</text>
</comment>
<reference evidence="9 10" key="1">
    <citation type="submission" date="2020-03" db="EMBL/GenBank/DDBJ databases">
        <authorList>
            <person name="Lai Q."/>
        </authorList>
    </citation>
    <scope>NUCLEOTIDE SEQUENCE [LARGE SCALE GENOMIC DNA]</scope>
    <source>
        <strain evidence="9 10">CCUG 25036</strain>
    </source>
</reference>
<dbReference type="FunFam" id="3.40.50.300:FF:000292">
    <property type="entry name" value="ATP-dependent dethiobiotin synthetase BioD"/>
    <property type="match status" value="1"/>
</dbReference>
<feature type="binding site" evidence="8">
    <location>
        <begin position="176"/>
        <end position="177"/>
    </location>
    <ligand>
        <name>ATP</name>
        <dbReference type="ChEBI" id="CHEBI:30616"/>
    </ligand>
</feature>
<proteinExistence type="inferred from homology"/>
<evidence type="ECO:0000256" key="5">
    <source>
        <dbReference type="ARBA" id="ARBA00022756"/>
    </source>
</evidence>
<dbReference type="GO" id="GO:0005829">
    <property type="term" value="C:cytosol"/>
    <property type="evidence" value="ECO:0007669"/>
    <property type="project" value="TreeGrafter"/>
</dbReference>
<dbReference type="UniPathway" id="UPA00078">
    <property type="reaction ID" value="UER00161"/>
</dbReference>
<evidence type="ECO:0000256" key="7">
    <source>
        <dbReference type="ARBA" id="ARBA00022842"/>
    </source>
</evidence>
<evidence type="ECO:0000256" key="6">
    <source>
        <dbReference type="ARBA" id="ARBA00022840"/>
    </source>
</evidence>
<sequence length="223" mass="23724">MSRHLFVAGTDTGIGKTHGAQALVHAFRLAGERVAGMKPVASGSERTPDGLRNEDALALQAASEPRPAYDLVNPLAMEAAVAPHLAAVQEGVALRWEPLDAAFESLTQSHGRVIVEGVGGWLVPLAQDMSAEDIPRRWNLPVVLVVGVRLGCISHARLTARAIEADGCRLAGWIANRVDPDMPLAEENIATLREHLDAPLLGVLPHGLVPAEAARLLDLRPLT</sequence>
<comment type="caution">
    <text evidence="8">Lacks conserved residue(s) required for the propagation of feature annotation.</text>
</comment>
<comment type="function">
    <text evidence="8">Catalyzes a mechanistically unusual reaction, the ATP-dependent insertion of CO2 between the N7 and N8 nitrogen atoms of 7,8-diaminopelargonic acid (DAPA, also called 7,8-diammoniononanoate) to form a ureido ring.</text>
</comment>
<evidence type="ECO:0000313" key="9">
    <source>
        <dbReference type="EMBL" id="NII07883.1"/>
    </source>
</evidence>
<dbReference type="GO" id="GO:0000287">
    <property type="term" value="F:magnesium ion binding"/>
    <property type="evidence" value="ECO:0007669"/>
    <property type="project" value="UniProtKB-UniRule"/>
</dbReference>
<accession>A0A7X5UCU8</accession>
<dbReference type="EC" id="6.3.3.3" evidence="8"/>
<feature type="binding site" evidence="8">
    <location>
        <position position="17"/>
    </location>
    <ligand>
        <name>Mg(2+)</name>
        <dbReference type="ChEBI" id="CHEBI:18420"/>
    </ligand>
</feature>
<dbReference type="CDD" id="cd03109">
    <property type="entry name" value="DTBS"/>
    <property type="match status" value="1"/>
</dbReference>
<keyword evidence="6 8" id="KW-0067">ATP-binding</keyword>
<keyword evidence="7 8" id="KW-0460">Magnesium</keyword>
<comment type="similarity">
    <text evidence="8">Belongs to the dethiobiotin synthetase family.</text>
</comment>
<gene>
    <name evidence="8 9" type="primary">bioD</name>
    <name evidence="9" type="ORF">HBF25_15985</name>
</gene>
<comment type="subunit">
    <text evidence="8">Homodimer.</text>
</comment>
<comment type="cofactor">
    <cofactor evidence="8">
        <name>Mg(2+)</name>
        <dbReference type="ChEBI" id="CHEBI:18420"/>
    </cofactor>
</comment>
<dbReference type="HAMAP" id="MF_00336">
    <property type="entry name" value="BioD"/>
    <property type="match status" value="1"/>
</dbReference>
<dbReference type="AlphaFoldDB" id="A0A7X5UCU8"/>
<dbReference type="GO" id="GO:0004141">
    <property type="term" value="F:dethiobiotin synthase activity"/>
    <property type="evidence" value="ECO:0007669"/>
    <property type="project" value="UniProtKB-UniRule"/>
</dbReference>
<dbReference type="PANTHER" id="PTHR43210:SF5">
    <property type="entry name" value="DETHIOBIOTIN SYNTHETASE"/>
    <property type="match status" value="1"/>
</dbReference>
<dbReference type="SUPFAM" id="SSF52540">
    <property type="entry name" value="P-loop containing nucleoside triphosphate hydrolases"/>
    <property type="match status" value="1"/>
</dbReference>
<comment type="pathway">
    <text evidence="8">Cofactor biosynthesis; biotin biosynthesis; biotin from 7,8-diaminononanoate: step 1/2.</text>
</comment>
<dbReference type="GO" id="GO:0042803">
    <property type="term" value="F:protein homodimerization activity"/>
    <property type="evidence" value="ECO:0007669"/>
    <property type="project" value="UniProtKB-ARBA"/>
</dbReference>
<dbReference type="Proteomes" id="UP000490980">
    <property type="component" value="Unassembled WGS sequence"/>
</dbReference>